<comment type="caution">
    <text evidence="3">The sequence shown here is derived from an EMBL/GenBank/DDBJ whole genome shotgun (WGS) entry which is preliminary data.</text>
</comment>
<sequence length="689" mass="74055">MTTAEKPKARQSQLVTTYGVGSLFPDADASYMICGIDDWDIAYAQSVEEPRLARTLGVHTFHAPPTGRTRGDVPGVRFPEWHYCSGCRRVAPFWRFGSKKGETTCADCARDLTPSRFVACCENGHIEDFPYFQWVHRGQDAEEGVEHQLSLRTSGSSSSLASLVVSCSCGVRPYDMEGAFNAGALQGIRKCSGSKPWLNGTTNDTDCDRPLRVFQRGASNVWFPVQRSSISIPPWSSIAARFVTKHWSMLKPVYEHAGEAATRATVEAAVKDEKDVTVDAVIDVIRQRLGLDADDAPDDDLLRTQEYEALKAGHDGSNRDTFQCTSVTVDPSLDGLIAQVAQVNRLREVRVLSGFSRVTPVESETGSARTARLSSENVGWLPAVEVIGEGIFVRLEESTIAGWEASSSARTRLELIRSAQAARDAAMKIATEPVLARFVVLHTLAHMLLKELSLDAGYPQGAIRERVYALPGQAGILLYTASSDSAGSLGGLAALGATGRFAAIFRNALERATWCSNDPVCAEAGATGTDALNLAACYACVLAPETSCEHRNQFLDRVMVVGSPDAPRAGLASPAMDAPPTEPAATEQGPSVRRAPVTMPPAWAYTLASAGVTAVERAFAEQLVALQPGLPVPEFGAEIEGFIVSMVWDDRKVLVDLDGLTDADHDRLVGKGWTVLAADPARVTAALTS</sequence>
<evidence type="ECO:0000259" key="2">
    <source>
        <dbReference type="Pfam" id="PF09369"/>
    </source>
</evidence>
<evidence type="ECO:0000256" key="1">
    <source>
        <dbReference type="SAM" id="MobiDB-lite"/>
    </source>
</evidence>
<dbReference type="InterPro" id="IPR018973">
    <property type="entry name" value="MZB"/>
</dbReference>
<name>A0ABR8RPM1_9CELL</name>
<gene>
    <name evidence="3" type="ORF">H9652_04870</name>
</gene>
<organism evidence="3 4">
    <name type="scientific">Oerskovia rustica</name>
    <dbReference type="NCBI Taxonomy" id="2762237"/>
    <lineage>
        <taxon>Bacteria</taxon>
        <taxon>Bacillati</taxon>
        <taxon>Actinomycetota</taxon>
        <taxon>Actinomycetes</taxon>
        <taxon>Micrococcales</taxon>
        <taxon>Cellulomonadaceae</taxon>
        <taxon>Oerskovia</taxon>
    </lineage>
</organism>
<evidence type="ECO:0000313" key="4">
    <source>
        <dbReference type="Proteomes" id="UP000641803"/>
    </source>
</evidence>
<proteinExistence type="predicted"/>
<keyword evidence="4" id="KW-1185">Reference proteome</keyword>
<dbReference type="Proteomes" id="UP000641803">
    <property type="component" value="Unassembled WGS sequence"/>
</dbReference>
<reference evidence="3 4" key="1">
    <citation type="submission" date="2020-08" db="EMBL/GenBank/DDBJ databases">
        <title>A Genomic Blueprint of the Chicken Gut Microbiome.</title>
        <authorList>
            <person name="Gilroy R."/>
            <person name="Ravi A."/>
            <person name="Getino M."/>
            <person name="Pursley I."/>
            <person name="Horton D.L."/>
            <person name="Alikhan N.-F."/>
            <person name="Baker D."/>
            <person name="Gharbi K."/>
            <person name="Hall N."/>
            <person name="Watson M."/>
            <person name="Adriaenssens E.M."/>
            <person name="Foster-Nyarko E."/>
            <person name="Jarju S."/>
            <person name="Secka A."/>
            <person name="Antonio M."/>
            <person name="Oren A."/>
            <person name="Chaudhuri R."/>
            <person name="La Ragione R.M."/>
            <person name="Hildebrand F."/>
            <person name="Pallen M.J."/>
        </authorList>
    </citation>
    <scope>NUCLEOTIDE SEQUENCE [LARGE SCALE GENOMIC DNA]</scope>
    <source>
        <strain evidence="3 4">Sa4CUA1</strain>
    </source>
</reference>
<dbReference type="Pfam" id="PF09369">
    <property type="entry name" value="MZB"/>
    <property type="match status" value="1"/>
</dbReference>
<feature type="domain" description="MrfA-like Zn-binding" evidence="2">
    <location>
        <begin position="444"/>
        <end position="541"/>
    </location>
</feature>
<accession>A0ABR8RPM1</accession>
<feature type="region of interest" description="Disordered" evidence="1">
    <location>
        <begin position="569"/>
        <end position="593"/>
    </location>
</feature>
<dbReference type="EMBL" id="JACSQQ010000006">
    <property type="protein sequence ID" value="MBD7949742.1"/>
    <property type="molecule type" value="Genomic_DNA"/>
</dbReference>
<dbReference type="NCBIfam" id="NF038324">
    <property type="entry name" value="DrmB_fam"/>
    <property type="match status" value="1"/>
</dbReference>
<evidence type="ECO:0000313" key="3">
    <source>
        <dbReference type="EMBL" id="MBD7949742.1"/>
    </source>
</evidence>
<dbReference type="RefSeq" id="WP_191795199.1">
    <property type="nucleotide sequence ID" value="NZ_JACSQQ010000006.1"/>
</dbReference>
<dbReference type="InterPro" id="IPR047721">
    <property type="entry name" value="DrmB"/>
</dbReference>
<protein>
    <submittedName>
        <fullName evidence="3">DUF1998 domain-containing protein</fullName>
    </submittedName>
</protein>